<reference evidence="2" key="1">
    <citation type="submission" date="2025-08" db="UniProtKB">
        <authorList>
            <consortium name="RefSeq"/>
        </authorList>
    </citation>
    <scope>IDENTIFICATION</scope>
    <source>
        <strain evidence="2">Aabys</strain>
        <tissue evidence="2">Whole body</tissue>
    </source>
</reference>
<name>A0A9J7CYN0_MUSDO</name>
<dbReference type="InterPro" id="IPR029686">
    <property type="entry name" value="Malpha/m4/m2"/>
</dbReference>
<organism evidence="1 2">
    <name type="scientific">Musca domestica</name>
    <name type="common">House fly</name>
    <dbReference type="NCBI Taxonomy" id="7370"/>
    <lineage>
        <taxon>Eukaryota</taxon>
        <taxon>Metazoa</taxon>
        <taxon>Ecdysozoa</taxon>
        <taxon>Arthropoda</taxon>
        <taxon>Hexapoda</taxon>
        <taxon>Insecta</taxon>
        <taxon>Pterygota</taxon>
        <taxon>Neoptera</taxon>
        <taxon>Endopterygota</taxon>
        <taxon>Diptera</taxon>
        <taxon>Brachycera</taxon>
        <taxon>Muscomorpha</taxon>
        <taxon>Muscoidea</taxon>
        <taxon>Muscidae</taxon>
        <taxon>Musca</taxon>
    </lineage>
</organism>
<evidence type="ECO:0000313" key="2">
    <source>
        <dbReference type="RefSeq" id="XP_005187191.3"/>
    </source>
</evidence>
<keyword evidence="1" id="KW-1185">Reference proteome</keyword>
<dbReference type="PANTHER" id="PTHR12254">
    <property type="entry name" value="ENHANCER OF SPLIT MALPHA PROTEIN"/>
    <property type="match status" value="1"/>
</dbReference>
<dbReference type="VEuPathDB" id="VectorBase:MDOA015491"/>
<dbReference type="Proteomes" id="UP001652621">
    <property type="component" value="Unplaced"/>
</dbReference>
<dbReference type="VEuPathDB" id="VectorBase:MDOMA2_002510"/>
<dbReference type="GeneID" id="101887855"/>
<accession>A0A9J7CYN0</accession>
<gene>
    <name evidence="2" type="primary">LOC101887855</name>
</gene>
<dbReference type="RefSeq" id="XP_005187191.3">
    <property type="nucleotide sequence ID" value="XM_005187134.4"/>
</dbReference>
<dbReference type="PANTHER" id="PTHR12254:SF0">
    <property type="entry name" value="BARBU-RELATED"/>
    <property type="match status" value="1"/>
</dbReference>
<evidence type="ECO:0000313" key="1">
    <source>
        <dbReference type="Proteomes" id="UP001652621"/>
    </source>
</evidence>
<protein>
    <submittedName>
        <fullName evidence="2">Enhancer of split m4 protein-like</fullName>
    </submittedName>
</protein>
<dbReference type="OrthoDB" id="8190494at2759"/>
<dbReference type="Pfam" id="PF15952">
    <property type="entry name" value="ESM4"/>
    <property type="match status" value="1"/>
</dbReference>
<sequence>MCVEISQQYNKMDITISAKKTTSYSMKKLLKQIFKQQKSQKVAAADSMESLESLENERNASLESDCASMESFENDINEKLSAKQCNEEEEFDYPTTSVPVHFVRTEQGTFFWTTTSAFEQVSCLQDRWAQA</sequence>
<proteinExistence type="predicted"/>